<keyword evidence="3" id="KW-1185">Reference proteome</keyword>
<organism evidence="2 3">
    <name type="scientific">Blattamonas nauphoetae</name>
    <dbReference type="NCBI Taxonomy" id="2049346"/>
    <lineage>
        <taxon>Eukaryota</taxon>
        <taxon>Metamonada</taxon>
        <taxon>Preaxostyla</taxon>
        <taxon>Oxymonadida</taxon>
        <taxon>Blattamonas</taxon>
    </lineage>
</organism>
<reference evidence="2 3" key="1">
    <citation type="journal article" date="2022" name="bioRxiv">
        <title>Genomics of Preaxostyla Flagellates Illuminates Evolutionary Transitions and the Path Towards Mitochondrial Loss.</title>
        <authorList>
            <person name="Novak L.V.F."/>
            <person name="Treitli S.C."/>
            <person name="Pyrih J."/>
            <person name="Halakuc P."/>
            <person name="Pipaliya S.V."/>
            <person name="Vacek V."/>
            <person name="Brzon O."/>
            <person name="Soukal P."/>
            <person name="Eme L."/>
            <person name="Dacks J.B."/>
            <person name="Karnkowska A."/>
            <person name="Elias M."/>
            <person name="Hampl V."/>
        </authorList>
    </citation>
    <scope>NUCLEOTIDE SEQUENCE [LARGE SCALE GENOMIC DNA]</scope>
    <source>
        <strain evidence="2">NAU3</strain>
        <tissue evidence="2">Gut</tissue>
    </source>
</reference>
<gene>
    <name evidence="2" type="ORF">BLNAU_18413</name>
</gene>
<accession>A0ABQ9X8T8</accession>
<protein>
    <submittedName>
        <fullName evidence="2">Uncharacterized protein</fullName>
    </submittedName>
</protein>
<dbReference type="Proteomes" id="UP001281761">
    <property type="component" value="Unassembled WGS sequence"/>
</dbReference>
<comment type="caution">
    <text evidence="2">The sequence shown here is derived from an EMBL/GenBank/DDBJ whole genome shotgun (WGS) entry which is preliminary data.</text>
</comment>
<sequence length="250" mass="27815">MSLLPLYTIAAISQPNIPSLPYSLLYLPYAIFLLGRVASGIVLKDFPSEEVLAPDASGVPPGTIQKQVQNGKEYDIVCPVELNGANLDLTQMRTLTKSLKSSDTPTTSTTTNSSPSSTSSTSGRRILRRKTLRSASRTASPRPEGRQSVEDVRDVHQRERLGLGEMKVVNSEFKTMEALLNLVKHVTQLEYLPVPTAEVNTWTRMMSFKPAKQLYPFLHLLRIILVTLLEINQCTNNPENISHLHEISEM</sequence>
<evidence type="ECO:0000313" key="3">
    <source>
        <dbReference type="Proteomes" id="UP001281761"/>
    </source>
</evidence>
<name>A0ABQ9X8T8_9EUKA</name>
<evidence type="ECO:0000313" key="2">
    <source>
        <dbReference type="EMBL" id="KAK2946661.1"/>
    </source>
</evidence>
<evidence type="ECO:0000256" key="1">
    <source>
        <dbReference type="SAM" id="MobiDB-lite"/>
    </source>
</evidence>
<feature type="region of interest" description="Disordered" evidence="1">
    <location>
        <begin position="97"/>
        <end position="153"/>
    </location>
</feature>
<dbReference type="EMBL" id="JARBJD010000222">
    <property type="protein sequence ID" value="KAK2946661.1"/>
    <property type="molecule type" value="Genomic_DNA"/>
</dbReference>
<feature type="compositionally biased region" description="Basic and acidic residues" evidence="1">
    <location>
        <begin position="143"/>
        <end position="153"/>
    </location>
</feature>
<feature type="compositionally biased region" description="Low complexity" evidence="1">
    <location>
        <begin position="97"/>
        <end position="122"/>
    </location>
</feature>
<proteinExistence type="predicted"/>